<evidence type="ECO:0000313" key="9">
    <source>
        <dbReference type="Proteomes" id="UP000271974"/>
    </source>
</evidence>
<dbReference type="EMBL" id="RQTK01000644">
    <property type="protein sequence ID" value="RUS76674.1"/>
    <property type="molecule type" value="Genomic_DNA"/>
</dbReference>
<dbReference type="Proteomes" id="UP000271974">
    <property type="component" value="Unassembled WGS sequence"/>
</dbReference>
<dbReference type="GO" id="GO:0008467">
    <property type="term" value="F:[heparan sulfate]-glucosamine 3-sulfotransferase activity"/>
    <property type="evidence" value="ECO:0007669"/>
    <property type="project" value="TreeGrafter"/>
</dbReference>
<dbReference type="AlphaFoldDB" id="A0A3S0ZW35"/>
<feature type="binding site" evidence="4">
    <location>
        <position position="146"/>
    </location>
    <ligand>
        <name>3'-phosphoadenylyl sulfate</name>
        <dbReference type="ChEBI" id="CHEBI:58339"/>
    </ligand>
</feature>
<feature type="binding site" evidence="4">
    <location>
        <position position="241"/>
    </location>
    <ligand>
        <name>3'-phosphoadenylyl sulfate</name>
        <dbReference type="ChEBI" id="CHEBI:58339"/>
    </ligand>
</feature>
<evidence type="ECO:0000313" key="8">
    <source>
        <dbReference type="EMBL" id="RUS76674.1"/>
    </source>
</evidence>
<keyword evidence="9" id="KW-1185">Reference proteome</keyword>
<keyword evidence="2" id="KW-0325">Glycoprotein</keyword>
<evidence type="ECO:0000256" key="1">
    <source>
        <dbReference type="ARBA" id="ARBA00022679"/>
    </source>
</evidence>
<dbReference type="Gene3D" id="3.40.50.300">
    <property type="entry name" value="P-loop containing nucleotide triphosphate hydrolases"/>
    <property type="match status" value="1"/>
</dbReference>
<dbReference type="PANTHER" id="PTHR10605">
    <property type="entry name" value="HEPARAN SULFATE SULFOTRANSFERASE"/>
    <property type="match status" value="1"/>
</dbReference>
<feature type="disulfide bond" evidence="5">
    <location>
        <begin position="242"/>
        <end position="265"/>
    </location>
</feature>
<dbReference type="InterPro" id="IPR027417">
    <property type="entry name" value="P-loop_NTPase"/>
</dbReference>
<evidence type="ECO:0000259" key="7">
    <source>
        <dbReference type="Pfam" id="PF00685"/>
    </source>
</evidence>
<feature type="compositionally biased region" description="Polar residues" evidence="6">
    <location>
        <begin position="1"/>
        <end position="11"/>
    </location>
</feature>
<name>A0A3S0ZW35_ELYCH</name>
<accession>A0A3S0ZW35</accession>
<feature type="region of interest" description="Disordered" evidence="6">
    <location>
        <begin position="1"/>
        <end position="29"/>
    </location>
</feature>
<organism evidence="8 9">
    <name type="scientific">Elysia chlorotica</name>
    <name type="common">Eastern emerald elysia</name>
    <name type="synonym">Sea slug</name>
    <dbReference type="NCBI Taxonomy" id="188477"/>
    <lineage>
        <taxon>Eukaryota</taxon>
        <taxon>Metazoa</taxon>
        <taxon>Spiralia</taxon>
        <taxon>Lophotrochozoa</taxon>
        <taxon>Mollusca</taxon>
        <taxon>Gastropoda</taxon>
        <taxon>Heterobranchia</taxon>
        <taxon>Euthyneura</taxon>
        <taxon>Panpulmonata</taxon>
        <taxon>Sacoglossa</taxon>
        <taxon>Placobranchoidea</taxon>
        <taxon>Plakobranchidae</taxon>
        <taxon>Elysia</taxon>
    </lineage>
</organism>
<dbReference type="OrthoDB" id="6103378at2759"/>
<keyword evidence="1" id="KW-0808">Transferase</keyword>
<proteinExistence type="predicted"/>
<dbReference type="PANTHER" id="PTHR10605:SF72">
    <property type="entry name" value="HEPARAN SULFATE 3-O SULFOTRANSFERASE-B, ISOFORM A"/>
    <property type="match status" value="1"/>
</dbReference>
<dbReference type="InterPro" id="IPR037359">
    <property type="entry name" value="NST/OST"/>
</dbReference>
<dbReference type="Pfam" id="PF00685">
    <property type="entry name" value="Sulfotransfer_1"/>
    <property type="match status" value="1"/>
</dbReference>
<evidence type="ECO:0000256" key="3">
    <source>
        <dbReference type="PIRSR" id="PIRSR637359-1"/>
    </source>
</evidence>
<evidence type="ECO:0000256" key="6">
    <source>
        <dbReference type="SAM" id="MobiDB-lite"/>
    </source>
</evidence>
<feature type="binding site" evidence="4">
    <location>
        <begin position="270"/>
        <end position="274"/>
    </location>
    <ligand>
        <name>3'-phosphoadenylyl sulfate</name>
        <dbReference type="ChEBI" id="CHEBI:58339"/>
    </ligand>
</feature>
<keyword evidence="5" id="KW-1015">Disulfide bond</keyword>
<dbReference type="InterPro" id="IPR000863">
    <property type="entry name" value="Sulfotransferase_dom"/>
</dbReference>
<evidence type="ECO:0000256" key="5">
    <source>
        <dbReference type="PIRSR" id="PIRSR637359-3"/>
    </source>
</evidence>
<feature type="active site" description="For sulfotransferase activity" evidence="3">
    <location>
        <position position="57"/>
    </location>
</feature>
<feature type="binding site" evidence="4">
    <location>
        <position position="138"/>
    </location>
    <ligand>
        <name>3'-phosphoadenylyl sulfate</name>
        <dbReference type="ChEBI" id="CHEBI:58339"/>
    </ligand>
</feature>
<gene>
    <name evidence="8" type="ORF">EGW08_015564</name>
</gene>
<evidence type="ECO:0000256" key="2">
    <source>
        <dbReference type="ARBA" id="ARBA00023180"/>
    </source>
</evidence>
<evidence type="ECO:0000256" key="4">
    <source>
        <dbReference type="PIRSR" id="PIRSR637359-2"/>
    </source>
</evidence>
<sequence length="314" mass="36986">MVENFATNSGAEKNVNMRQTRKTELSDKNVNIRQTTKTELLERARRLPKALIIGFNKCGTAALRSFLSIHPDIVSPNREPRYFSNNYNQGLAWYKSQMPLSTSRQITIEKSPNYIKEIKYLRRIYDMDPQVKLLVIVRNPVTRLQSEYSHEKSKYPEMVSMSYSEWIYINHIERFVVYMSDYASEIRQAYSVFPEEQFLIVSEEDLERDPVSVIRQAETFLNLQPAVSNDVFVFNEKKGFYCFNTSHPFFLSVMDNWEVNTLTGCLVESKGREHPSYDPQLLQQVVNISLPCVQDLFRLIHKKFDWKYYNSYID</sequence>
<feature type="domain" description="Sulfotransferase" evidence="7">
    <location>
        <begin position="48"/>
        <end position="247"/>
    </location>
</feature>
<dbReference type="SUPFAM" id="SSF52540">
    <property type="entry name" value="P-loop containing nucleoside triphosphate hydrolases"/>
    <property type="match status" value="1"/>
</dbReference>
<comment type="caution">
    <text evidence="8">The sequence shown here is derived from an EMBL/GenBank/DDBJ whole genome shotgun (WGS) entry which is preliminary data.</text>
</comment>
<dbReference type="STRING" id="188477.A0A3S0ZW35"/>
<protein>
    <recommendedName>
        <fullName evidence="7">Sulfotransferase domain-containing protein</fullName>
    </recommendedName>
</protein>
<reference evidence="8 9" key="1">
    <citation type="submission" date="2019-01" db="EMBL/GenBank/DDBJ databases">
        <title>A draft genome assembly of the solar-powered sea slug Elysia chlorotica.</title>
        <authorList>
            <person name="Cai H."/>
            <person name="Li Q."/>
            <person name="Fang X."/>
            <person name="Li J."/>
            <person name="Curtis N.E."/>
            <person name="Altenburger A."/>
            <person name="Shibata T."/>
            <person name="Feng M."/>
            <person name="Maeda T."/>
            <person name="Schwartz J.A."/>
            <person name="Shigenobu S."/>
            <person name="Lundholm N."/>
            <person name="Nishiyama T."/>
            <person name="Yang H."/>
            <person name="Hasebe M."/>
            <person name="Li S."/>
            <person name="Pierce S.K."/>
            <person name="Wang J."/>
        </authorList>
    </citation>
    <scope>NUCLEOTIDE SEQUENCE [LARGE SCALE GENOMIC DNA]</scope>
    <source>
        <strain evidence="8">EC2010</strain>
        <tissue evidence="8">Whole organism of an adult</tissue>
    </source>
</reference>